<dbReference type="GO" id="GO:0006508">
    <property type="term" value="P:proteolysis"/>
    <property type="evidence" value="ECO:0007669"/>
    <property type="project" value="UniProtKB-KW"/>
</dbReference>
<feature type="compositionally biased region" description="Pro residues" evidence="5">
    <location>
        <begin position="39"/>
        <end position="49"/>
    </location>
</feature>
<dbReference type="InterPro" id="IPR051202">
    <property type="entry name" value="Peptidase_C40"/>
</dbReference>
<keyword evidence="8" id="KW-1185">Reference proteome</keyword>
<keyword evidence="4" id="KW-0788">Thiol protease</keyword>
<feature type="region of interest" description="Disordered" evidence="5">
    <location>
        <begin position="31"/>
        <end position="81"/>
    </location>
</feature>
<evidence type="ECO:0000259" key="6">
    <source>
        <dbReference type="PROSITE" id="PS51935"/>
    </source>
</evidence>
<accession>A0A7M4DKR6</accession>
<dbReference type="PANTHER" id="PTHR47053:SF1">
    <property type="entry name" value="MUREIN DD-ENDOPEPTIDASE MEPH-RELATED"/>
    <property type="match status" value="1"/>
</dbReference>
<sequence>MAALTASSAGEVDVTTSPTVTVAADAEWSFGAAVATSEAPPPPPPPPAPVVERPTDRPASRTTERTATEDAPEQEVAAAPVAAPSASGNAIVDIAFRYVGTPYVYGGTTPAGFDCSGFTQYVYAQVGITLPRTSSAQSGAGTRVSAAEARPGDLVWWPGHIGIYLGGNQHIAARSPGTPLHASQIWNSNPIFIRVS</sequence>
<reference evidence="7 8" key="1">
    <citation type="submission" date="2019-11" db="EMBL/GenBank/DDBJ databases">
        <authorList>
            <person name="Criscuolo A."/>
        </authorList>
    </citation>
    <scope>NUCLEOTIDE SEQUENCE [LARGE SCALE GENOMIC DNA]</scope>
    <source>
        <strain evidence="7">CIP111667</strain>
    </source>
</reference>
<dbReference type="EC" id="3.4.-.-" evidence="7"/>
<feature type="domain" description="NlpC/P60" evidence="6">
    <location>
        <begin position="85"/>
        <end position="196"/>
    </location>
</feature>
<comment type="caution">
    <text evidence="7">The sequence shown here is derived from an EMBL/GenBank/DDBJ whole genome shotgun (WGS) entry which is preliminary data.</text>
</comment>
<dbReference type="InterPro" id="IPR038765">
    <property type="entry name" value="Papain-like_cys_pep_sf"/>
</dbReference>
<comment type="similarity">
    <text evidence="1">Belongs to the peptidase C40 family.</text>
</comment>
<organism evidence="7 8">
    <name type="scientific">Occultella aeris</name>
    <dbReference type="NCBI Taxonomy" id="2761496"/>
    <lineage>
        <taxon>Bacteria</taxon>
        <taxon>Bacillati</taxon>
        <taxon>Actinomycetota</taxon>
        <taxon>Actinomycetes</taxon>
        <taxon>Micrococcales</taxon>
        <taxon>Ruaniaceae</taxon>
        <taxon>Occultella</taxon>
    </lineage>
</organism>
<evidence type="ECO:0000313" key="7">
    <source>
        <dbReference type="EMBL" id="VZO37757.1"/>
    </source>
</evidence>
<feature type="compositionally biased region" description="Basic and acidic residues" evidence="5">
    <location>
        <begin position="53"/>
        <end position="68"/>
    </location>
</feature>
<proteinExistence type="inferred from homology"/>
<dbReference type="EMBL" id="CACRYJ010000036">
    <property type="protein sequence ID" value="VZO37757.1"/>
    <property type="molecule type" value="Genomic_DNA"/>
</dbReference>
<name>A0A7M4DKR6_9MICO</name>
<evidence type="ECO:0000256" key="3">
    <source>
        <dbReference type="ARBA" id="ARBA00022801"/>
    </source>
</evidence>
<evidence type="ECO:0000256" key="2">
    <source>
        <dbReference type="ARBA" id="ARBA00022670"/>
    </source>
</evidence>
<evidence type="ECO:0000256" key="5">
    <source>
        <dbReference type="SAM" id="MobiDB-lite"/>
    </source>
</evidence>
<dbReference type="Pfam" id="PF00877">
    <property type="entry name" value="NLPC_P60"/>
    <property type="match status" value="1"/>
</dbReference>
<dbReference type="PROSITE" id="PS51935">
    <property type="entry name" value="NLPC_P60"/>
    <property type="match status" value="1"/>
</dbReference>
<dbReference type="Proteomes" id="UP000419743">
    <property type="component" value="Unassembled WGS sequence"/>
</dbReference>
<keyword evidence="3 7" id="KW-0378">Hydrolase</keyword>
<evidence type="ECO:0000256" key="4">
    <source>
        <dbReference type="ARBA" id="ARBA00022807"/>
    </source>
</evidence>
<keyword evidence="2" id="KW-0645">Protease</keyword>
<dbReference type="PANTHER" id="PTHR47053">
    <property type="entry name" value="MUREIN DD-ENDOPEPTIDASE MEPH-RELATED"/>
    <property type="match status" value="1"/>
</dbReference>
<evidence type="ECO:0000313" key="8">
    <source>
        <dbReference type="Proteomes" id="UP000419743"/>
    </source>
</evidence>
<dbReference type="AlphaFoldDB" id="A0A7M4DKR6"/>
<dbReference type="InterPro" id="IPR000064">
    <property type="entry name" value="NLP_P60_dom"/>
</dbReference>
<protein>
    <submittedName>
        <fullName evidence="7">Putative endopeptidase p60</fullName>
        <ecNumber evidence="7">3.4.-.-</ecNumber>
    </submittedName>
</protein>
<dbReference type="SUPFAM" id="SSF54001">
    <property type="entry name" value="Cysteine proteinases"/>
    <property type="match status" value="1"/>
</dbReference>
<dbReference type="Gene3D" id="3.90.1720.10">
    <property type="entry name" value="endopeptidase domain like (from Nostoc punctiforme)"/>
    <property type="match status" value="1"/>
</dbReference>
<gene>
    <name evidence="7" type="primary">iap_4</name>
    <name evidence="7" type="ORF">HALOF300_02730</name>
</gene>
<evidence type="ECO:0000256" key="1">
    <source>
        <dbReference type="ARBA" id="ARBA00007074"/>
    </source>
</evidence>
<dbReference type="RefSeq" id="WP_231955360.1">
    <property type="nucleotide sequence ID" value="NZ_CACRYJ010000036.1"/>
</dbReference>
<dbReference type="GO" id="GO:0008234">
    <property type="term" value="F:cysteine-type peptidase activity"/>
    <property type="evidence" value="ECO:0007669"/>
    <property type="project" value="UniProtKB-KW"/>
</dbReference>